<evidence type="ECO:0000313" key="1">
    <source>
        <dbReference type="EMBL" id="TDU23530.1"/>
    </source>
</evidence>
<accession>A0A4R7NSX2</accession>
<dbReference type="AlphaFoldDB" id="A0A4R7NSX2"/>
<reference evidence="1 2" key="1">
    <citation type="submission" date="2019-03" db="EMBL/GenBank/DDBJ databases">
        <title>Genomic Encyclopedia of Type Strains, Phase IV (KMG-IV): sequencing the most valuable type-strain genomes for metagenomic binning, comparative biology and taxonomic classification.</title>
        <authorList>
            <person name="Goeker M."/>
        </authorList>
    </citation>
    <scope>NUCLEOTIDE SEQUENCE [LARGE SCALE GENOMIC DNA]</scope>
    <source>
        <strain evidence="1 2">DSM 6770</strain>
    </source>
</reference>
<keyword evidence="2" id="KW-1185">Reference proteome</keyword>
<organism evidence="1 2">
    <name type="scientific">Chromohalobacter marismortui</name>
    <dbReference type="NCBI Taxonomy" id="42055"/>
    <lineage>
        <taxon>Bacteria</taxon>
        <taxon>Pseudomonadati</taxon>
        <taxon>Pseudomonadota</taxon>
        <taxon>Gammaproteobacteria</taxon>
        <taxon>Oceanospirillales</taxon>
        <taxon>Halomonadaceae</taxon>
        <taxon>Chromohalobacter</taxon>
    </lineage>
</organism>
<gene>
    <name evidence="1" type="ORF">C8E00_10217</name>
</gene>
<name>A0A4R7NSX2_9GAMM</name>
<comment type="caution">
    <text evidence="1">The sequence shown here is derived from an EMBL/GenBank/DDBJ whole genome shotgun (WGS) entry which is preliminary data.</text>
</comment>
<dbReference type="EMBL" id="SOBR01000002">
    <property type="protein sequence ID" value="TDU23530.1"/>
    <property type="molecule type" value="Genomic_DNA"/>
</dbReference>
<dbReference type="Proteomes" id="UP000295380">
    <property type="component" value="Unassembled WGS sequence"/>
</dbReference>
<protein>
    <submittedName>
        <fullName evidence="1">Uncharacterized protein</fullName>
    </submittedName>
</protein>
<proteinExistence type="predicted"/>
<sequence length="39" mass="4473">MCWSWKSVYIVSHLKQGAGRYTSGTHTSFVCYPQLSLSY</sequence>
<evidence type="ECO:0000313" key="2">
    <source>
        <dbReference type="Proteomes" id="UP000295380"/>
    </source>
</evidence>